<protein>
    <submittedName>
        <fullName evidence="2">Uncharacterized protein</fullName>
    </submittedName>
</protein>
<dbReference type="AlphaFoldDB" id="A0A285NP46"/>
<organism evidence="2 3">
    <name type="scientific">Terribacillus aidingensis</name>
    <dbReference type="NCBI Taxonomy" id="586416"/>
    <lineage>
        <taxon>Bacteria</taxon>
        <taxon>Bacillati</taxon>
        <taxon>Bacillota</taxon>
        <taxon>Bacilli</taxon>
        <taxon>Bacillales</taxon>
        <taxon>Bacillaceae</taxon>
        <taxon>Terribacillus</taxon>
    </lineage>
</organism>
<dbReference type="RefSeq" id="WP_179636941.1">
    <property type="nucleotide sequence ID" value="NZ_OBEK01000002.1"/>
</dbReference>
<reference evidence="3" key="1">
    <citation type="submission" date="2017-09" db="EMBL/GenBank/DDBJ databases">
        <authorList>
            <person name="Varghese N."/>
            <person name="Submissions S."/>
        </authorList>
    </citation>
    <scope>NUCLEOTIDE SEQUENCE [LARGE SCALE GENOMIC DNA]</scope>
    <source>
        <strain evidence="3">CGMCC 1.8913</strain>
    </source>
</reference>
<proteinExistence type="predicted"/>
<evidence type="ECO:0000313" key="2">
    <source>
        <dbReference type="EMBL" id="SNZ11235.1"/>
    </source>
</evidence>
<feature type="region of interest" description="Disordered" evidence="1">
    <location>
        <begin position="1"/>
        <end position="35"/>
    </location>
</feature>
<dbReference type="Proteomes" id="UP000219356">
    <property type="component" value="Unassembled WGS sequence"/>
</dbReference>
<name>A0A285NP46_9BACI</name>
<keyword evidence="3" id="KW-1185">Reference proteome</keyword>
<feature type="compositionally biased region" description="Polar residues" evidence="1">
    <location>
        <begin position="20"/>
        <end position="30"/>
    </location>
</feature>
<evidence type="ECO:0000313" key="3">
    <source>
        <dbReference type="Proteomes" id="UP000219356"/>
    </source>
</evidence>
<accession>A0A285NP46</accession>
<gene>
    <name evidence="2" type="ORF">SAMN05421503_1988</name>
</gene>
<dbReference type="EMBL" id="OBEK01000002">
    <property type="protein sequence ID" value="SNZ11235.1"/>
    <property type="molecule type" value="Genomic_DNA"/>
</dbReference>
<sequence>MRSSEAQNRVFGTVGLEGMQQRQDPSSLSSDPYIPAFGGAADALERKKIQEQLKQS</sequence>
<evidence type="ECO:0000256" key="1">
    <source>
        <dbReference type="SAM" id="MobiDB-lite"/>
    </source>
</evidence>